<proteinExistence type="predicted"/>
<organism evidence="1 2">
    <name type="scientific">Listeria floridensis FSL S10-1187</name>
    <dbReference type="NCBI Taxonomy" id="1265817"/>
    <lineage>
        <taxon>Bacteria</taxon>
        <taxon>Bacillati</taxon>
        <taxon>Bacillota</taxon>
        <taxon>Bacilli</taxon>
        <taxon>Bacillales</taxon>
        <taxon>Listeriaceae</taxon>
        <taxon>Listeria</taxon>
    </lineage>
</organism>
<dbReference type="Pfam" id="PF01663">
    <property type="entry name" value="Phosphodiest"/>
    <property type="match status" value="1"/>
</dbReference>
<dbReference type="SUPFAM" id="SSF53649">
    <property type="entry name" value="Alkaline phosphatase-like"/>
    <property type="match status" value="1"/>
</dbReference>
<evidence type="ECO:0000313" key="1">
    <source>
        <dbReference type="EMBL" id="EUJ33216.1"/>
    </source>
</evidence>
<dbReference type="EMBL" id="AODF01000006">
    <property type="protein sequence ID" value="EUJ33216.1"/>
    <property type="molecule type" value="Genomic_DNA"/>
</dbReference>
<name>A0ABP3AZY9_9LIST</name>
<dbReference type="Gene3D" id="3.40.720.10">
    <property type="entry name" value="Alkaline Phosphatase, subunit A"/>
    <property type="match status" value="1"/>
</dbReference>
<dbReference type="Proteomes" id="UP000019249">
    <property type="component" value="Unassembled WGS sequence"/>
</dbReference>
<reference evidence="1 2" key="1">
    <citation type="journal article" date="2014" name="Int. J. Syst. Evol. Microbiol.">
        <title>Listeria floridensis sp. nov., Listeria aquatica sp. nov., Listeria cornellensis sp. nov., Listeria riparia sp. nov. and Listeria grandensis sp. nov., from agricultural and natural environments.</title>
        <authorList>
            <person name="den Bakker H.C."/>
            <person name="Warchocki S."/>
            <person name="Wright E.M."/>
            <person name="Allred A.F."/>
            <person name="Ahlstrom C."/>
            <person name="Manuel C.S."/>
            <person name="Stasiewicz M.J."/>
            <person name="Burrell A."/>
            <person name="Roof S."/>
            <person name="Strawn L."/>
            <person name="Fortes E.D."/>
            <person name="Nightingale K.K."/>
            <person name="Kephart D."/>
            <person name="Wiedmann M."/>
        </authorList>
    </citation>
    <scope>NUCLEOTIDE SEQUENCE [LARGE SCALE GENOMIC DNA]</scope>
    <source>
        <strain evidence="1 2">FSL S10-1187</strain>
    </source>
</reference>
<dbReference type="PANTHER" id="PTHR10151">
    <property type="entry name" value="ECTONUCLEOTIDE PYROPHOSPHATASE/PHOSPHODIESTERASE"/>
    <property type="match status" value="1"/>
</dbReference>
<dbReference type="CDD" id="cd16018">
    <property type="entry name" value="Enpp"/>
    <property type="match status" value="1"/>
</dbReference>
<evidence type="ECO:0000313" key="2">
    <source>
        <dbReference type="Proteomes" id="UP000019249"/>
    </source>
</evidence>
<protein>
    <submittedName>
        <fullName evidence="1">Type I phosphodiesterase/nucleotide pyrophosphatase family protein</fullName>
    </submittedName>
</protein>
<sequence>MTKHLFVLSLDALGAKDLEDLSELPAIKSLIDRGVHVKEVSTIYPSLTYPAHTSIITGHYPLAHGIINNTKIQPEKSSPDWHWYKRDIQVPTLYDLAKAKGYKTAAFLWPVAAQSGIDYNIAEIFPNRFWLNQVMVSLWASSPFFLLDMNRKYGHLRDGIKQPNLDAFLVEAVTDTIRSKKPGLLLAHFVDMDSMRHEFGVESDEAKAALKRHDERVGKIIEATKEAGIYPDTTFAILGDHYQIDVHTAIRLNVRFLEEGYLEANQEQEIKRYHVYAKSCDGSSYIYVKDKTLKQPVYELLKSIPEIEHVYTSAEIINLGADPDADFMVEGKPGYYFIEDAAGPFLEKITDEKIGEPNFYKAVHGYHPDKSDYKTTLIFAGPEIKQGEMLDSARLIDEAPTFARILGFDMKNTEGEILHEIFKEKRE</sequence>
<comment type="caution">
    <text evidence="1">The sequence shown here is derived from an EMBL/GenBank/DDBJ whole genome shotgun (WGS) entry which is preliminary data.</text>
</comment>
<dbReference type="InterPro" id="IPR002591">
    <property type="entry name" value="Phosphodiest/P_Trfase"/>
</dbReference>
<accession>A0ABP3AZY9</accession>
<dbReference type="InterPro" id="IPR017850">
    <property type="entry name" value="Alkaline_phosphatase_core_sf"/>
</dbReference>
<gene>
    <name evidence="1" type="ORF">MFLO_03700</name>
</gene>
<dbReference type="RefSeq" id="WP_036096374.1">
    <property type="nucleotide sequence ID" value="NZ_AODF01000006.1"/>
</dbReference>
<keyword evidence="2" id="KW-1185">Reference proteome</keyword>
<dbReference type="PANTHER" id="PTHR10151:SF120">
    <property type="entry name" value="BIS(5'-ADENOSYL)-TRIPHOSPHATASE"/>
    <property type="match status" value="1"/>
</dbReference>